<dbReference type="PANTHER" id="PTHR31949">
    <property type="entry name" value="GASTRIC MUCIN-LIKE PROTEIN"/>
    <property type="match status" value="1"/>
</dbReference>
<feature type="compositionally biased region" description="Low complexity" evidence="1">
    <location>
        <begin position="245"/>
        <end position="255"/>
    </location>
</feature>
<dbReference type="GO" id="GO:0055028">
    <property type="term" value="C:cortical microtubule"/>
    <property type="evidence" value="ECO:0007669"/>
    <property type="project" value="TreeGrafter"/>
</dbReference>
<feature type="region of interest" description="Disordered" evidence="1">
    <location>
        <begin position="1050"/>
        <end position="1069"/>
    </location>
</feature>
<feature type="compositionally biased region" description="Polar residues" evidence="1">
    <location>
        <begin position="60"/>
        <end position="70"/>
    </location>
</feature>
<feature type="region of interest" description="Disordered" evidence="1">
    <location>
        <begin position="416"/>
        <end position="444"/>
    </location>
</feature>
<feature type="compositionally biased region" description="Low complexity" evidence="1">
    <location>
        <begin position="71"/>
        <end position="127"/>
    </location>
</feature>
<organism evidence="2">
    <name type="scientific">Arundo donax</name>
    <name type="common">Giant reed</name>
    <name type="synonym">Donax arundinaceus</name>
    <dbReference type="NCBI Taxonomy" id="35708"/>
    <lineage>
        <taxon>Eukaryota</taxon>
        <taxon>Viridiplantae</taxon>
        <taxon>Streptophyta</taxon>
        <taxon>Embryophyta</taxon>
        <taxon>Tracheophyta</taxon>
        <taxon>Spermatophyta</taxon>
        <taxon>Magnoliopsida</taxon>
        <taxon>Liliopsida</taxon>
        <taxon>Poales</taxon>
        <taxon>Poaceae</taxon>
        <taxon>PACMAD clade</taxon>
        <taxon>Arundinoideae</taxon>
        <taxon>Arundineae</taxon>
        <taxon>Arundo</taxon>
    </lineage>
</organism>
<feature type="region of interest" description="Disordered" evidence="1">
    <location>
        <begin position="1"/>
        <end position="269"/>
    </location>
</feature>
<feature type="compositionally biased region" description="Low complexity" evidence="1">
    <location>
        <begin position="704"/>
        <end position="717"/>
    </location>
</feature>
<feature type="compositionally biased region" description="Low complexity" evidence="1">
    <location>
        <begin position="289"/>
        <end position="305"/>
    </location>
</feature>
<evidence type="ECO:0000256" key="1">
    <source>
        <dbReference type="SAM" id="MobiDB-lite"/>
    </source>
</evidence>
<dbReference type="AlphaFoldDB" id="A0A0A9GCX9"/>
<feature type="compositionally biased region" description="Polar residues" evidence="1">
    <location>
        <begin position="1007"/>
        <end position="1017"/>
    </location>
</feature>
<feature type="region of interest" description="Disordered" evidence="1">
    <location>
        <begin position="285"/>
        <end position="307"/>
    </location>
</feature>
<evidence type="ECO:0000313" key="2">
    <source>
        <dbReference type="EMBL" id="JAE20406.1"/>
    </source>
</evidence>
<evidence type="ECO:0008006" key="3">
    <source>
        <dbReference type="Google" id="ProtNLM"/>
    </source>
</evidence>
<feature type="compositionally biased region" description="Basic and acidic residues" evidence="1">
    <location>
        <begin position="435"/>
        <end position="444"/>
    </location>
</feature>
<dbReference type="PANTHER" id="PTHR31949:SF34">
    <property type="entry name" value="EXPRESSED PROTEIN"/>
    <property type="match status" value="1"/>
</dbReference>
<feature type="compositionally biased region" description="Basic and acidic residues" evidence="1">
    <location>
        <begin position="7"/>
        <end position="22"/>
    </location>
</feature>
<dbReference type="EMBL" id="GBRH01177490">
    <property type="protein sequence ID" value="JAE20406.1"/>
    <property type="molecule type" value="Transcribed_RNA"/>
</dbReference>
<feature type="compositionally biased region" description="Polar residues" evidence="1">
    <location>
        <begin position="146"/>
        <end position="181"/>
    </location>
</feature>
<name>A0A0A9GCX9_ARUDO</name>
<protein>
    <recommendedName>
        <fullName evidence="3">Proline-rich family protein</fullName>
    </recommendedName>
</protein>
<feature type="compositionally biased region" description="Low complexity" evidence="1">
    <location>
        <begin position="202"/>
        <end position="213"/>
    </location>
</feature>
<sequence>MNIPARGENRDLLNVDGDRNDYDWLLTPPETPLFRSLDDEEDQRIGMVRRGRAQIKPISISRSSTMENTQRSNRSSASPSRLSPSPRSCSSTVLTRTRSSNSSSQCSTPLALQSSIPSRRSSTPPGSNTLTPPRRSPSPASRRMSTNSSGPMLNGRRSTSPVKANQRSSSPKIHGWQSSDPGFSFDAPPNLRTSLSDHPISRSRGGSPSSFSGLDIGWRGRRQSMSPTTSRRASSSHSNDRDRFSTYSKASTASSAEDDLDSMQSVPISYSSSPAVKKDLAMMKSRTIASSKKPSKSFSPSSAPKRSFDSSVWLMDHRKAPQDMFRPLLSGVPSTTFGVAKGNDPHRPMLSHNSSFTTSSNASSEHGATYGPCVDKGQERHDVVGEHEVKTSSVVHDDILDGLTEGPNCNQCSLAITQSGPESSSTVKYSGSTRQDLDMERSRTAETSCNVASSSEVGHGEMATCARCGKLFNSLNVDEEVDYCEECALIDEVSFVDPKMQTLEESHRQDHKTSSSKPCFTSEAHITPDCSEDINETSLDSQLVNNEAQANCLQRCNLSQSTMDTTEGILLGQHVENLAENLRQHDVGDSSLGSSIAISSHQYSESECQQTELTSVAKCDILRDQTGGHHNEMTKCLPESICESIECVSDTLMIDNYHKLGSVGLPNLKAENRSLASSTNILYSEPYYTRDNVRMLKHTFGRDSSSAASSIDQGSSRQSDVHSEHLKSSNRYDFEKAQISSTVSCQSIASMSDMSISNSSVSLCPQSDAIVDTGFVTNSSESSALRTMICTGELDGSCKYNLSSAIECWSAAQAIVNDDSESLGDAMIPNESTGGMGHRDNVNANLCSSDTGMRSDNPLSLATNESCIQKTEESPSSVTQCCSVGTPEHPSDACGIDNYQQQYEAVLAFNESNELDDCCVSIICEEDVLVSASVANTMELPGDEESPVAVEGSSEQAQRCFTLEEATDTILFCSSIIHDIAYRAATIGLEREQESEFASAPRPTVTMVGTSVPTGDSSLKLPHRRISRHRKRSEGGTITETAKMAVVAEDPVPGRPSRTSDSMKPPKLESKCNCAIM</sequence>
<feature type="compositionally biased region" description="Polar residues" evidence="1">
    <location>
        <begin position="223"/>
        <end position="237"/>
    </location>
</feature>
<dbReference type="GO" id="GO:0043622">
    <property type="term" value="P:cortical microtubule organization"/>
    <property type="evidence" value="ECO:0007669"/>
    <property type="project" value="TreeGrafter"/>
</dbReference>
<reference evidence="2" key="1">
    <citation type="submission" date="2014-09" db="EMBL/GenBank/DDBJ databases">
        <authorList>
            <person name="Magalhaes I.L.F."/>
            <person name="Oliveira U."/>
            <person name="Santos F.R."/>
            <person name="Vidigal T.H.D.A."/>
            <person name="Brescovit A.D."/>
            <person name="Santos A.J."/>
        </authorList>
    </citation>
    <scope>NUCLEOTIDE SEQUENCE</scope>
    <source>
        <tissue evidence="2">Shoot tissue taken approximately 20 cm above the soil surface</tissue>
    </source>
</reference>
<reference evidence="2" key="2">
    <citation type="journal article" date="2015" name="Data Brief">
        <title>Shoot transcriptome of the giant reed, Arundo donax.</title>
        <authorList>
            <person name="Barrero R.A."/>
            <person name="Guerrero F.D."/>
            <person name="Moolhuijzen P."/>
            <person name="Goolsby J.A."/>
            <person name="Tidwell J."/>
            <person name="Bellgard S.E."/>
            <person name="Bellgard M.I."/>
        </authorList>
    </citation>
    <scope>NUCLEOTIDE SEQUENCE</scope>
    <source>
        <tissue evidence="2">Shoot tissue taken approximately 20 cm above the soil surface</tissue>
    </source>
</reference>
<accession>A0A0A9GCX9</accession>
<feature type="region of interest" description="Disordered" evidence="1">
    <location>
        <begin position="994"/>
        <end position="1019"/>
    </location>
</feature>
<feature type="compositionally biased region" description="Polar residues" evidence="1">
    <location>
        <begin position="416"/>
        <end position="434"/>
    </location>
</feature>
<proteinExistence type="predicted"/>
<feature type="region of interest" description="Disordered" evidence="1">
    <location>
        <begin position="704"/>
        <end position="727"/>
    </location>
</feature>